<name>A0ABZ0TR35_9SPHI</name>
<dbReference type="PROSITE" id="PS52015">
    <property type="entry name" value="TONB_CTD"/>
    <property type="match status" value="1"/>
</dbReference>
<evidence type="ECO:0000313" key="12">
    <source>
        <dbReference type="EMBL" id="WPU94563.1"/>
    </source>
</evidence>
<keyword evidence="6" id="KW-0812">Transmembrane</keyword>
<evidence type="ECO:0000256" key="7">
    <source>
        <dbReference type="ARBA" id="ARBA00022927"/>
    </source>
</evidence>
<evidence type="ECO:0000256" key="3">
    <source>
        <dbReference type="ARBA" id="ARBA00022448"/>
    </source>
</evidence>
<evidence type="ECO:0000256" key="10">
    <source>
        <dbReference type="SAM" id="SignalP"/>
    </source>
</evidence>
<keyword evidence="9" id="KW-0472">Membrane</keyword>
<reference evidence="12 13" key="1">
    <citation type="submission" date="2023-11" db="EMBL/GenBank/DDBJ databases">
        <title>Analysis of the Genomes of Mucilaginibacter gossypii cycad 4 and M. sabulilitoris SNA2: microbes with the potential for plant growth promotion.</title>
        <authorList>
            <person name="Hirsch A.M."/>
            <person name="Humm E."/>
            <person name="Rubbi M."/>
            <person name="Del Vecchio G."/>
            <person name="Ha S.M."/>
            <person name="Pellegrini M."/>
            <person name="Gunsalus R.P."/>
        </authorList>
    </citation>
    <scope>NUCLEOTIDE SEQUENCE [LARGE SCALE GENOMIC DNA]</scope>
    <source>
        <strain evidence="12 13">SNA2</strain>
    </source>
</reference>
<dbReference type="InterPro" id="IPR037682">
    <property type="entry name" value="TonB_C"/>
</dbReference>
<dbReference type="SUPFAM" id="SSF74653">
    <property type="entry name" value="TolA/TonB C-terminal domain"/>
    <property type="match status" value="1"/>
</dbReference>
<dbReference type="PANTHER" id="PTHR33446:SF2">
    <property type="entry name" value="PROTEIN TONB"/>
    <property type="match status" value="1"/>
</dbReference>
<dbReference type="NCBIfam" id="TIGR01352">
    <property type="entry name" value="tonB_Cterm"/>
    <property type="match status" value="1"/>
</dbReference>
<feature type="signal peptide" evidence="10">
    <location>
        <begin position="1"/>
        <end position="21"/>
    </location>
</feature>
<evidence type="ECO:0000256" key="6">
    <source>
        <dbReference type="ARBA" id="ARBA00022692"/>
    </source>
</evidence>
<gene>
    <name evidence="12" type="ORF">SNE25_03380</name>
</gene>
<keyword evidence="13" id="KW-1185">Reference proteome</keyword>
<dbReference type="EMBL" id="CP139558">
    <property type="protein sequence ID" value="WPU94563.1"/>
    <property type="molecule type" value="Genomic_DNA"/>
</dbReference>
<feature type="chain" id="PRO_5045702388" evidence="10">
    <location>
        <begin position="22"/>
        <end position="226"/>
    </location>
</feature>
<keyword evidence="7" id="KW-0653">Protein transport</keyword>
<keyword evidence="10" id="KW-0732">Signal</keyword>
<evidence type="ECO:0000256" key="1">
    <source>
        <dbReference type="ARBA" id="ARBA00004383"/>
    </source>
</evidence>
<dbReference type="Proteomes" id="UP001324380">
    <property type="component" value="Chromosome"/>
</dbReference>
<protein>
    <submittedName>
        <fullName evidence="12">TonB family protein</fullName>
    </submittedName>
</protein>
<comment type="subcellular location">
    <subcellularLocation>
        <location evidence="1">Cell inner membrane</location>
        <topology evidence="1">Single-pass membrane protein</topology>
        <orientation evidence="1">Periplasmic side</orientation>
    </subcellularLocation>
</comment>
<sequence length="226" mass="25433">MIKRWFIGTIVLLLLAFTAFAQQPVFKGGQQALTNFLKIKIVYPEYSRQNCISGTIDVAFRLDKDGRVTNAAVQRGLGIDLDDEALRVIKLTSGQWTVPSDYNVTTNLVQPIQFDPEPTRCASVNATNMQAAIDDYKKRQELENAVTNYYINKYKGKADLSKESYILALKKQLGFDDDLINDLLKQANEKLKQGDNDSACTDWNFIHNIGSDKADSFITKYCGSLQ</sequence>
<keyword evidence="8" id="KW-1133">Transmembrane helix</keyword>
<dbReference type="InterPro" id="IPR006260">
    <property type="entry name" value="TonB/TolA_C"/>
</dbReference>
<dbReference type="PANTHER" id="PTHR33446">
    <property type="entry name" value="PROTEIN TONB-RELATED"/>
    <property type="match status" value="1"/>
</dbReference>
<feature type="domain" description="TonB C-terminal" evidence="11">
    <location>
        <begin position="28"/>
        <end position="123"/>
    </location>
</feature>
<comment type="similarity">
    <text evidence="2">Belongs to the TonB family.</text>
</comment>
<evidence type="ECO:0000256" key="5">
    <source>
        <dbReference type="ARBA" id="ARBA00022519"/>
    </source>
</evidence>
<organism evidence="12 13">
    <name type="scientific">Mucilaginibacter sabulilitoris</name>
    <dbReference type="NCBI Taxonomy" id="1173583"/>
    <lineage>
        <taxon>Bacteria</taxon>
        <taxon>Pseudomonadati</taxon>
        <taxon>Bacteroidota</taxon>
        <taxon>Sphingobacteriia</taxon>
        <taxon>Sphingobacteriales</taxon>
        <taxon>Sphingobacteriaceae</taxon>
        <taxon>Mucilaginibacter</taxon>
    </lineage>
</organism>
<evidence type="ECO:0000256" key="2">
    <source>
        <dbReference type="ARBA" id="ARBA00006555"/>
    </source>
</evidence>
<proteinExistence type="inferred from homology"/>
<evidence type="ECO:0000256" key="9">
    <source>
        <dbReference type="ARBA" id="ARBA00023136"/>
    </source>
</evidence>
<dbReference type="Gene3D" id="3.30.1150.10">
    <property type="match status" value="1"/>
</dbReference>
<keyword evidence="5" id="KW-0997">Cell inner membrane</keyword>
<dbReference type="RefSeq" id="WP_321563682.1">
    <property type="nucleotide sequence ID" value="NZ_CP139558.1"/>
</dbReference>
<accession>A0ABZ0TR35</accession>
<evidence type="ECO:0000313" key="13">
    <source>
        <dbReference type="Proteomes" id="UP001324380"/>
    </source>
</evidence>
<evidence type="ECO:0000259" key="11">
    <source>
        <dbReference type="PROSITE" id="PS52015"/>
    </source>
</evidence>
<evidence type="ECO:0000256" key="8">
    <source>
        <dbReference type="ARBA" id="ARBA00022989"/>
    </source>
</evidence>
<dbReference type="Pfam" id="PF03544">
    <property type="entry name" value="TonB_C"/>
    <property type="match status" value="1"/>
</dbReference>
<keyword evidence="4" id="KW-1003">Cell membrane</keyword>
<evidence type="ECO:0000256" key="4">
    <source>
        <dbReference type="ARBA" id="ARBA00022475"/>
    </source>
</evidence>
<keyword evidence="3" id="KW-0813">Transport</keyword>
<dbReference type="InterPro" id="IPR051045">
    <property type="entry name" value="TonB-dependent_transducer"/>
</dbReference>